<keyword evidence="1" id="KW-1133">Transmembrane helix</keyword>
<dbReference type="EMBL" id="ML178821">
    <property type="protein sequence ID" value="TFL03168.1"/>
    <property type="molecule type" value="Genomic_DNA"/>
</dbReference>
<organism evidence="2 3">
    <name type="scientific">Pterulicium gracile</name>
    <dbReference type="NCBI Taxonomy" id="1884261"/>
    <lineage>
        <taxon>Eukaryota</taxon>
        <taxon>Fungi</taxon>
        <taxon>Dikarya</taxon>
        <taxon>Basidiomycota</taxon>
        <taxon>Agaricomycotina</taxon>
        <taxon>Agaricomycetes</taxon>
        <taxon>Agaricomycetidae</taxon>
        <taxon>Agaricales</taxon>
        <taxon>Pleurotineae</taxon>
        <taxon>Pterulaceae</taxon>
        <taxon>Pterulicium</taxon>
    </lineage>
</organism>
<sequence length="101" mass="10884">MVLPPEVNPGQRPAMLLSLATFMLANVTIADPALLKAVVRSRQRKIGGGLGEIVLNEVHFGPERCAKPSMPAYVHVATFTPDFDPHGMFQEDDAAREGQGS</sequence>
<accession>A0A5C3QP78</accession>
<protein>
    <submittedName>
        <fullName evidence="2">Uncharacterized protein</fullName>
    </submittedName>
</protein>
<name>A0A5C3QP78_9AGAR</name>
<evidence type="ECO:0000313" key="3">
    <source>
        <dbReference type="Proteomes" id="UP000305067"/>
    </source>
</evidence>
<dbReference type="AlphaFoldDB" id="A0A5C3QP78"/>
<evidence type="ECO:0000256" key="1">
    <source>
        <dbReference type="SAM" id="Phobius"/>
    </source>
</evidence>
<proteinExistence type="predicted"/>
<feature type="transmembrane region" description="Helical" evidence="1">
    <location>
        <begin position="14"/>
        <end position="35"/>
    </location>
</feature>
<keyword evidence="1" id="KW-0472">Membrane</keyword>
<keyword evidence="1" id="KW-0812">Transmembrane</keyword>
<dbReference type="Proteomes" id="UP000305067">
    <property type="component" value="Unassembled WGS sequence"/>
</dbReference>
<gene>
    <name evidence="2" type="ORF">BDV98DRAFT_591949</name>
</gene>
<keyword evidence="3" id="KW-1185">Reference proteome</keyword>
<evidence type="ECO:0000313" key="2">
    <source>
        <dbReference type="EMBL" id="TFL03168.1"/>
    </source>
</evidence>
<reference evidence="2 3" key="1">
    <citation type="journal article" date="2019" name="Nat. Ecol. Evol.">
        <title>Megaphylogeny resolves global patterns of mushroom evolution.</title>
        <authorList>
            <person name="Varga T."/>
            <person name="Krizsan K."/>
            <person name="Foldi C."/>
            <person name="Dima B."/>
            <person name="Sanchez-Garcia M."/>
            <person name="Sanchez-Ramirez S."/>
            <person name="Szollosi G.J."/>
            <person name="Szarkandi J.G."/>
            <person name="Papp V."/>
            <person name="Albert L."/>
            <person name="Andreopoulos W."/>
            <person name="Angelini C."/>
            <person name="Antonin V."/>
            <person name="Barry K.W."/>
            <person name="Bougher N.L."/>
            <person name="Buchanan P."/>
            <person name="Buyck B."/>
            <person name="Bense V."/>
            <person name="Catcheside P."/>
            <person name="Chovatia M."/>
            <person name="Cooper J."/>
            <person name="Damon W."/>
            <person name="Desjardin D."/>
            <person name="Finy P."/>
            <person name="Geml J."/>
            <person name="Haridas S."/>
            <person name="Hughes K."/>
            <person name="Justo A."/>
            <person name="Karasinski D."/>
            <person name="Kautmanova I."/>
            <person name="Kiss B."/>
            <person name="Kocsube S."/>
            <person name="Kotiranta H."/>
            <person name="LaButti K.M."/>
            <person name="Lechner B.E."/>
            <person name="Liimatainen K."/>
            <person name="Lipzen A."/>
            <person name="Lukacs Z."/>
            <person name="Mihaltcheva S."/>
            <person name="Morgado L.N."/>
            <person name="Niskanen T."/>
            <person name="Noordeloos M.E."/>
            <person name="Ohm R.A."/>
            <person name="Ortiz-Santana B."/>
            <person name="Ovrebo C."/>
            <person name="Racz N."/>
            <person name="Riley R."/>
            <person name="Savchenko A."/>
            <person name="Shiryaev A."/>
            <person name="Soop K."/>
            <person name="Spirin V."/>
            <person name="Szebenyi C."/>
            <person name="Tomsovsky M."/>
            <person name="Tulloss R.E."/>
            <person name="Uehling J."/>
            <person name="Grigoriev I.V."/>
            <person name="Vagvolgyi C."/>
            <person name="Papp T."/>
            <person name="Martin F.M."/>
            <person name="Miettinen O."/>
            <person name="Hibbett D.S."/>
            <person name="Nagy L.G."/>
        </authorList>
    </citation>
    <scope>NUCLEOTIDE SEQUENCE [LARGE SCALE GENOMIC DNA]</scope>
    <source>
        <strain evidence="2 3">CBS 309.79</strain>
    </source>
</reference>